<keyword evidence="2" id="KW-1133">Transmembrane helix</keyword>
<dbReference type="Proteomes" id="UP000702544">
    <property type="component" value="Unassembled WGS sequence"/>
</dbReference>
<feature type="transmembrane region" description="Helical" evidence="2">
    <location>
        <begin position="20"/>
        <end position="37"/>
    </location>
</feature>
<sequence length="253" mass="28170">MAKFDPFRGTRVPQQVPRLVAVFAVAIIGLLVARYFLVPDTFGQLGHYRAAALDTIVAHEKKYAGQQACQLCHFQIMQKRLAGNHKGVGCESCHGPAATHVSDPAQIKPSIPSEREFCLRCHEYSPSRPTGFPQIDPVRHNPMSFCSNCHDPHAPEPPVIPGQCSACHGQIARQKAVSHHAGLECTTCHEAPEEHKVTPRLVRPTKPTERSFCGGCHARDADSPPHIPRINLRLHNPRYVCWQCHYPHYPETP</sequence>
<keyword evidence="1" id="KW-0732">Signal</keyword>
<dbReference type="SUPFAM" id="SSF48695">
    <property type="entry name" value="Multiheme cytochromes"/>
    <property type="match status" value="1"/>
</dbReference>
<reference evidence="3 4" key="1">
    <citation type="submission" date="2020-01" db="EMBL/GenBank/DDBJ databases">
        <title>Genomes assembled from Gulf of Kutch pelagic sediment metagenomes.</title>
        <authorList>
            <person name="Chandrashekar M."/>
            <person name="Mahajan M.S."/>
            <person name="Dave K.J."/>
            <person name="Vatsa P."/>
            <person name="Nathani N.M."/>
        </authorList>
    </citation>
    <scope>NUCLEOTIDE SEQUENCE [LARGE SCALE GENOMIC DNA]</scope>
    <source>
        <strain evidence="3">KS3-K002</strain>
    </source>
</reference>
<name>A0AAE5CA36_9BACT</name>
<evidence type="ECO:0000313" key="3">
    <source>
        <dbReference type="EMBL" id="NIR76111.1"/>
    </source>
</evidence>
<evidence type="ECO:0000256" key="1">
    <source>
        <dbReference type="ARBA" id="ARBA00022729"/>
    </source>
</evidence>
<dbReference type="EMBL" id="JAACAK010000113">
    <property type="protein sequence ID" value="NIR76111.1"/>
    <property type="molecule type" value="Genomic_DNA"/>
</dbReference>
<protein>
    <recommendedName>
        <fullName evidence="5">Cytochrome c7-like domain-containing protein</fullName>
    </recommendedName>
</protein>
<dbReference type="PANTHER" id="PTHR35038">
    <property type="entry name" value="DISSIMILATORY SULFITE REDUCTASE SIRA"/>
    <property type="match status" value="1"/>
</dbReference>
<keyword evidence="2" id="KW-0472">Membrane</keyword>
<dbReference type="Gene3D" id="1.10.287.3080">
    <property type="match status" value="2"/>
</dbReference>
<dbReference type="AlphaFoldDB" id="A0AAE5CA36"/>
<evidence type="ECO:0000256" key="2">
    <source>
        <dbReference type="SAM" id="Phobius"/>
    </source>
</evidence>
<evidence type="ECO:0000313" key="4">
    <source>
        <dbReference type="Proteomes" id="UP000702544"/>
    </source>
</evidence>
<gene>
    <name evidence="3" type="ORF">GWO12_13530</name>
</gene>
<organism evidence="3 4">
    <name type="scientific">Candidatus Kutchimonas denitrificans</name>
    <dbReference type="NCBI Taxonomy" id="3056748"/>
    <lineage>
        <taxon>Bacteria</taxon>
        <taxon>Pseudomonadati</taxon>
        <taxon>Gemmatimonadota</taxon>
        <taxon>Gemmatimonadia</taxon>
        <taxon>Candidatus Palauibacterales</taxon>
        <taxon>Candidatus Palauibacteraceae</taxon>
        <taxon>Candidatus Kutchimonas</taxon>
    </lineage>
</organism>
<keyword evidence="2" id="KW-0812">Transmembrane</keyword>
<accession>A0AAE5CA36</accession>
<dbReference type="PANTHER" id="PTHR35038:SF8">
    <property type="entry name" value="C-TYPE POLYHEME CYTOCHROME OMCC"/>
    <property type="match status" value="1"/>
</dbReference>
<dbReference type="InterPro" id="IPR036280">
    <property type="entry name" value="Multihaem_cyt_sf"/>
</dbReference>
<proteinExistence type="predicted"/>
<evidence type="ECO:0008006" key="5">
    <source>
        <dbReference type="Google" id="ProtNLM"/>
    </source>
</evidence>
<comment type="caution">
    <text evidence="3">The sequence shown here is derived from an EMBL/GenBank/DDBJ whole genome shotgun (WGS) entry which is preliminary data.</text>
</comment>
<dbReference type="InterPro" id="IPR051829">
    <property type="entry name" value="Multiheme_Cytochr_ET"/>
</dbReference>